<evidence type="ECO:0000313" key="2">
    <source>
        <dbReference type="EMBL" id="NIA68753.1"/>
    </source>
</evidence>
<keyword evidence="3" id="KW-1185">Reference proteome</keyword>
<dbReference type="EMBL" id="JAAQPH010000006">
    <property type="protein sequence ID" value="NIA68753.1"/>
    <property type="molecule type" value="Genomic_DNA"/>
</dbReference>
<organism evidence="2 3">
    <name type="scientific">Pelagibius litoralis</name>
    <dbReference type="NCBI Taxonomy" id="374515"/>
    <lineage>
        <taxon>Bacteria</taxon>
        <taxon>Pseudomonadati</taxon>
        <taxon>Pseudomonadota</taxon>
        <taxon>Alphaproteobacteria</taxon>
        <taxon>Rhodospirillales</taxon>
        <taxon>Rhodovibrionaceae</taxon>
        <taxon>Pelagibius</taxon>
    </lineage>
</organism>
<evidence type="ECO:0000313" key="3">
    <source>
        <dbReference type="Proteomes" id="UP000761264"/>
    </source>
</evidence>
<sequence length="206" mass="23028">MIFLSHSARSARYPLTLIALVFSFSAGLPALASDVLPAPTASYSADTLVRYAGETLEMKTLNRGPWERQEFILDEQTQVTILRPDRNRAYVMFVESRQLFELPYAEAALLPSIGVLRSRETTKLSDTTLAGEAVGHFQVFQEFEGDGAEEEPAVLDLWVTPDGIVMKAEGEILVDGYREPLQLLRKNLQRRDLDPDVFEPSIALDP</sequence>
<proteinExistence type="predicted"/>
<dbReference type="Proteomes" id="UP000761264">
    <property type="component" value="Unassembled WGS sequence"/>
</dbReference>
<feature type="chain" id="PRO_5036757397" description="Outer membrane lipoprotein-sorting protein" evidence="1">
    <location>
        <begin position="33"/>
        <end position="206"/>
    </location>
</feature>
<comment type="caution">
    <text evidence="2">The sequence shown here is derived from an EMBL/GenBank/DDBJ whole genome shotgun (WGS) entry which is preliminary data.</text>
</comment>
<protein>
    <recommendedName>
        <fullName evidence="4">Outer membrane lipoprotein-sorting protein</fullName>
    </recommendedName>
</protein>
<evidence type="ECO:0008006" key="4">
    <source>
        <dbReference type="Google" id="ProtNLM"/>
    </source>
</evidence>
<dbReference type="RefSeq" id="WP_167223690.1">
    <property type="nucleotide sequence ID" value="NZ_JAAQPH010000006.1"/>
</dbReference>
<accession>A0A967C302</accession>
<reference evidence="2" key="1">
    <citation type="submission" date="2020-03" db="EMBL/GenBank/DDBJ databases">
        <title>Genome of Pelagibius litoralis DSM 21314T.</title>
        <authorList>
            <person name="Wang G."/>
        </authorList>
    </citation>
    <scope>NUCLEOTIDE SEQUENCE</scope>
    <source>
        <strain evidence="2">DSM 21314</strain>
    </source>
</reference>
<gene>
    <name evidence="2" type="ORF">HBA54_09135</name>
</gene>
<name>A0A967C302_9PROT</name>
<feature type="signal peptide" evidence="1">
    <location>
        <begin position="1"/>
        <end position="32"/>
    </location>
</feature>
<dbReference type="AlphaFoldDB" id="A0A967C302"/>
<evidence type="ECO:0000256" key="1">
    <source>
        <dbReference type="SAM" id="SignalP"/>
    </source>
</evidence>
<keyword evidence="1" id="KW-0732">Signal</keyword>